<evidence type="ECO:0000313" key="1">
    <source>
        <dbReference type="Ensembl" id="ENSNVIP00000012501.1"/>
    </source>
</evidence>
<protein>
    <submittedName>
        <fullName evidence="1">Uncharacterized protein</fullName>
    </submittedName>
</protein>
<name>A0A8C7B1L4_NEOVI</name>
<organism evidence="1 2">
    <name type="scientific">Neovison vison</name>
    <name type="common">American mink</name>
    <name type="synonym">Mustela vison</name>
    <dbReference type="NCBI Taxonomy" id="452646"/>
    <lineage>
        <taxon>Eukaryota</taxon>
        <taxon>Metazoa</taxon>
        <taxon>Chordata</taxon>
        <taxon>Craniata</taxon>
        <taxon>Vertebrata</taxon>
        <taxon>Euteleostomi</taxon>
        <taxon>Mammalia</taxon>
        <taxon>Eutheria</taxon>
        <taxon>Laurasiatheria</taxon>
        <taxon>Carnivora</taxon>
        <taxon>Caniformia</taxon>
        <taxon>Musteloidea</taxon>
        <taxon>Mustelidae</taxon>
        <taxon>Mustelinae</taxon>
        <taxon>Neogale</taxon>
    </lineage>
</organism>
<reference evidence="1" key="1">
    <citation type="submission" date="2025-08" db="UniProtKB">
        <authorList>
            <consortium name="Ensembl"/>
        </authorList>
    </citation>
    <scope>IDENTIFICATION</scope>
</reference>
<dbReference type="Ensembl" id="ENSNVIT00000014680.1">
    <property type="protein sequence ID" value="ENSNVIP00000012501.1"/>
    <property type="gene ID" value="ENSNVIG00000009926.1"/>
</dbReference>
<proteinExistence type="predicted"/>
<sequence length="70" mass="7736">MLPKLGESGRQPSGAGGCLRNAPRAWGLPSRCRCFHHFHCVDTVSFPVAPDPQLFPLLCIFFTAQLAVRR</sequence>
<keyword evidence="2" id="KW-1185">Reference proteome</keyword>
<accession>A0A8C7B1L4</accession>
<reference evidence="1" key="2">
    <citation type="submission" date="2025-09" db="UniProtKB">
        <authorList>
            <consortium name="Ensembl"/>
        </authorList>
    </citation>
    <scope>IDENTIFICATION</scope>
</reference>
<dbReference type="AlphaFoldDB" id="A0A8C7B1L4"/>
<dbReference type="Proteomes" id="UP000694425">
    <property type="component" value="Unplaced"/>
</dbReference>
<evidence type="ECO:0000313" key="2">
    <source>
        <dbReference type="Proteomes" id="UP000694425"/>
    </source>
</evidence>
<dbReference type="GeneTree" id="ENSGT01030000236091"/>